<evidence type="ECO:0000259" key="6">
    <source>
        <dbReference type="Pfam" id="PF13545"/>
    </source>
</evidence>
<evidence type="ECO:0000313" key="8">
    <source>
        <dbReference type="Proteomes" id="UP000190135"/>
    </source>
</evidence>
<dbReference type="Proteomes" id="UP000190135">
    <property type="component" value="Unassembled WGS sequence"/>
</dbReference>
<dbReference type="InterPro" id="IPR037171">
    <property type="entry name" value="NagB/RpiA_transferase-like"/>
</dbReference>
<dbReference type="AlphaFoldDB" id="A0A1T4TEE1"/>
<dbReference type="InterPro" id="IPR036388">
    <property type="entry name" value="WH-like_DNA-bd_sf"/>
</dbReference>
<dbReference type="EMBL" id="FUXL01000026">
    <property type="protein sequence ID" value="SKA38807.1"/>
    <property type="molecule type" value="Genomic_DNA"/>
</dbReference>
<keyword evidence="3" id="KW-0238">DNA-binding</keyword>
<evidence type="ECO:0000313" key="7">
    <source>
        <dbReference type="EMBL" id="SKA38807.1"/>
    </source>
</evidence>
<keyword evidence="2" id="KW-0805">Transcription regulation</keyword>
<dbReference type="Gene3D" id="3.40.50.1360">
    <property type="match status" value="1"/>
</dbReference>
<dbReference type="SUPFAM" id="SSF100950">
    <property type="entry name" value="NagB/RpiA/CoA transferase-like"/>
    <property type="match status" value="1"/>
</dbReference>
<evidence type="ECO:0000256" key="4">
    <source>
        <dbReference type="ARBA" id="ARBA00023163"/>
    </source>
</evidence>
<dbReference type="GO" id="GO:0003677">
    <property type="term" value="F:DNA binding"/>
    <property type="evidence" value="ECO:0007669"/>
    <property type="project" value="UniProtKB-KW"/>
</dbReference>
<dbReference type="PANTHER" id="PTHR34294:SF12">
    <property type="entry name" value="SUGAR-BINDING TRANSCRIPTIONAL REGULATOR"/>
    <property type="match status" value="1"/>
</dbReference>
<dbReference type="GO" id="GO:0030246">
    <property type="term" value="F:carbohydrate binding"/>
    <property type="evidence" value="ECO:0007669"/>
    <property type="project" value="InterPro"/>
</dbReference>
<dbReference type="Pfam" id="PF13545">
    <property type="entry name" value="HTH_Crp_2"/>
    <property type="match status" value="1"/>
</dbReference>
<evidence type="ECO:0000256" key="1">
    <source>
        <dbReference type="ARBA" id="ARBA00010466"/>
    </source>
</evidence>
<gene>
    <name evidence="7" type="ORF">SAMN05428963_12623</name>
</gene>
<feature type="domain" description="Sugar-binding" evidence="5">
    <location>
        <begin position="81"/>
        <end position="330"/>
    </location>
</feature>
<organism evidence="7 8">
    <name type="scientific">Consotaella salsifontis</name>
    <dbReference type="NCBI Taxonomy" id="1365950"/>
    <lineage>
        <taxon>Bacteria</taxon>
        <taxon>Pseudomonadati</taxon>
        <taxon>Pseudomonadota</taxon>
        <taxon>Alphaproteobacteria</taxon>
        <taxon>Hyphomicrobiales</taxon>
        <taxon>Aurantimonadaceae</taxon>
        <taxon>Consotaella</taxon>
    </lineage>
</organism>
<dbReference type="CDD" id="cd00090">
    <property type="entry name" value="HTH_ARSR"/>
    <property type="match status" value="1"/>
</dbReference>
<reference evidence="7 8" key="1">
    <citation type="submission" date="2017-02" db="EMBL/GenBank/DDBJ databases">
        <authorList>
            <person name="Peterson S.W."/>
        </authorList>
    </citation>
    <scope>NUCLEOTIDE SEQUENCE [LARGE SCALE GENOMIC DNA]</scope>
    <source>
        <strain evidence="7 8">USBA 369</strain>
    </source>
</reference>
<dbReference type="InterPro" id="IPR007324">
    <property type="entry name" value="Sugar-bd_dom_put"/>
</dbReference>
<dbReference type="InterPro" id="IPR012318">
    <property type="entry name" value="HTH_CRP"/>
</dbReference>
<dbReference type="InterPro" id="IPR011991">
    <property type="entry name" value="ArsR-like_HTH"/>
</dbReference>
<dbReference type="Gene3D" id="1.10.10.10">
    <property type="entry name" value="Winged helix-like DNA-binding domain superfamily/Winged helix DNA-binding domain"/>
    <property type="match status" value="1"/>
</dbReference>
<accession>A0A1T4TEE1</accession>
<protein>
    <submittedName>
        <fullName evidence="7">Transcriptional regulator, DeoR family</fullName>
    </submittedName>
</protein>
<name>A0A1T4TEE1_9HYPH</name>
<evidence type="ECO:0000256" key="3">
    <source>
        <dbReference type="ARBA" id="ARBA00023125"/>
    </source>
</evidence>
<dbReference type="PANTHER" id="PTHR34294">
    <property type="entry name" value="TRANSCRIPTIONAL REGULATOR-RELATED"/>
    <property type="match status" value="1"/>
</dbReference>
<proteinExistence type="inferred from homology"/>
<comment type="similarity">
    <text evidence="1">Belongs to the SorC transcriptional regulatory family.</text>
</comment>
<dbReference type="STRING" id="1365950.SAMN05428963_12623"/>
<dbReference type="GO" id="GO:0006355">
    <property type="term" value="P:regulation of DNA-templated transcription"/>
    <property type="evidence" value="ECO:0007669"/>
    <property type="project" value="InterPro"/>
</dbReference>
<sequence length="339" mass="37051">MAGPGMSTIQKNDVPNERADATAEFDLLIQVARRYYEGEATQAEIAEELGLSRIKVSRLLRQARDEGIVDVRIRLHRSVARDLEARLKERFGIETALIAIDHRDEEKQRREVAVLVADYFEQTLYDGAVVAVGMGRNVAAVADTQGLAVLRLGTFVCGTGGASKAGEPGNADHICRKLARRFGGVPETLYAPAFVPDHALRDSLLQNQTVKQTFDLATRADFALIGVGDLGEESHMMRMGWFRRDEILEARASGVVGDLMGYDFFDIDGNERNELLGGRVIGLRLDDLRRIPRVIAVASEPTKMLAILAALRTGAVDVIATSLSNVHGILALDEAMRGA</sequence>
<dbReference type="Pfam" id="PF04198">
    <property type="entry name" value="Sugar-bind"/>
    <property type="match status" value="1"/>
</dbReference>
<keyword evidence="8" id="KW-1185">Reference proteome</keyword>
<keyword evidence="4" id="KW-0804">Transcription</keyword>
<feature type="domain" description="HTH crp-type" evidence="6">
    <location>
        <begin position="38"/>
        <end position="79"/>
    </location>
</feature>
<evidence type="ECO:0000256" key="2">
    <source>
        <dbReference type="ARBA" id="ARBA00023015"/>
    </source>
</evidence>
<evidence type="ECO:0000259" key="5">
    <source>
        <dbReference type="Pfam" id="PF04198"/>
    </source>
</evidence>
<dbReference type="InterPro" id="IPR051054">
    <property type="entry name" value="SorC_transcr_regulators"/>
</dbReference>